<dbReference type="EMBL" id="KN822962">
    <property type="protein sequence ID" value="KIO31573.1"/>
    <property type="molecule type" value="Genomic_DNA"/>
</dbReference>
<feature type="compositionally biased region" description="Polar residues" evidence="1">
    <location>
        <begin position="149"/>
        <end position="159"/>
    </location>
</feature>
<dbReference type="Proteomes" id="UP000054248">
    <property type="component" value="Unassembled WGS sequence"/>
</dbReference>
<name>A0A0C3LCC3_9AGAM</name>
<protein>
    <submittedName>
        <fullName evidence="2">Uncharacterized protein</fullName>
    </submittedName>
</protein>
<feature type="compositionally biased region" description="Basic and acidic residues" evidence="1">
    <location>
        <begin position="58"/>
        <end position="83"/>
    </location>
</feature>
<reference evidence="3" key="2">
    <citation type="submission" date="2015-01" db="EMBL/GenBank/DDBJ databases">
        <title>Evolutionary Origins and Diversification of the Mycorrhizal Mutualists.</title>
        <authorList>
            <consortium name="DOE Joint Genome Institute"/>
            <consortium name="Mycorrhizal Genomics Consortium"/>
            <person name="Kohler A."/>
            <person name="Kuo A."/>
            <person name="Nagy L.G."/>
            <person name="Floudas D."/>
            <person name="Copeland A."/>
            <person name="Barry K.W."/>
            <person name="Cichocki N."/>
            <person name="Veneault-Fourrey C."/>
            <person name="LaButti K."/>
            <person name="Lindquist E.A."/>
            <person name="Lipzen A."/>
            <person name="Lundell T."/>
            <person name="Morin E."/>
            <person name="Murat C."/>
            <person name="Riley R."/>
            <person name="Ohm R."/>
            <person name="Sun H."/>
            <person name="Tunlid A."/>
            <person name="Henrissat B."/>
            <person name="Grigoriev I.V."/>
            <person name="Hibbett D.S."/>
            <person name="Martin F."/>
        </authorList>
    </citation>
    <scope>NUCLEOTIDE SEQUENCE [LARGE SCALE GENOMIC DNA]</scope>
    <source>
        <strain evidence="3">MUT 4182</strain>
    </source>
</reference>
<dbReference type="HOGENOM" id="CLU_1664999_0_0_1"/>
<organism evidence="2 3">
    <name type="scientific">Tulasnella calospora MUT 4182</name>
    <dbReference type="NCBI Taxonomy" id="1051891"/>
    <lineage>
        <taxon>Eukaryota</taxon>
        <taxon>Fungi</taxon>
        <taxon>Dikarya</taxon>
        <taxon>Basidiomycota</taxon>
        <taxon>Agaricomycotina</taxon>
        <taxon>Agaricomycetes</taxon>
        <taxon>Cantharellales</taxon>
        <taxon>Tulasnellaceae</taxon>
        <taxon>Tulasnella</taxon>
    </lineage>
</organism>
<feature type="non-terminal residue" evidence="2">
    <location>
        <position position="1"/>
    </location>
</feature>
<feature type="region of interest" description="Disordered" evidence="1">
    <location>
        <begin position="139"/>
        <end position="159"/>
    </location>
</feature>
<keyword evidence="3" id="KW-1185">Reference proteome</keyword>
<accession>A0A0C3LCC3</accession>
<proteinExistence type="predicted"/>
<reference evidence="2 3" key="1">
    <citation type="submission" date="2014-04" db="EMBL/GenBank/DDBJ databases">
        <authorList>
            <consortium name="DOE Joint Genome Institute"/>
            <person name="Kuo A."/>
            <person name="Girlanda M."/>
            <person name="Perotto S."/>
            <person name="Kohler A."/>
            <person name="Nagy L.G."/>
            <person name="Floudas D."/>
            <person name="Copeland A."/>
            <person name="Barry K.W."/>
            <person name="Cichocki N."/>
            <person name="Veneault-Fourrey C."/>
            <person name="LaButti K."/>
            <person name="Lindquist E.A."/>
            <person name="Lipzen A."/>
            <person name="Lundell T."/>
            <person name="Morin E."/>
            <person name="Murat C."/>
            <person name="Sun H."/>
            <person name="Tunlid A."/>
            <person name="Henrissat B."/>
            <person name="Grigoriev I.V."/>
            <person name="Hibbett D.S."/>
            <person name="Martin F."/>
            <person name="Nordberg H.P."/>
            <person name="Cantor M.N."/>
            <person name="Hua S.X."/>
        </authorList>
    </citation>
    <scope>NUCLEOTIDE SEQUENCE [LARGE SCALE GENOMIC DNA]</scope>
    <source>
        <strain evidence="2 3">MUT 4182</strain>
    </source>
</reference>
<evidence type="ECO:0000313" key="3">
    <source>
        <dbReference type="Proteomes" id="UP000054248"/>
    </source>
</evidence>
<evidence type="ECO:0000256" key="1">
    <source>
        <dbReference type="SAM" id="MobiDB-lite"/>
    </source>
</evidence>
<gene>
    <name evidence="2" type="ORF">M407DRAFT_219406</name>
</gene>
<evidence type="ECO:0000313" key="2">
    <source>
        <dbReference type="EMBL" id="KIO31573.1"/>
    </source>
</evidence>
<dbReference type="AlphaFoldDB" id="A0A0C3LCC3"/>
<sequence length="159" mass="18148">RTGLPFLDVPTRREIGNILCFWRPLGVWASPMTPDRPPGRVTFLFCVTLRSRDELKNERKSLGTLNGDHRSTLHQEKTERFDQPNRANTNGERRSGSLPRRPLNVPNWNKANCINKSDLRREASGRQLCAYEGLQQEAHTHPEIHSKHSSASTGKQQTL</sequence>
<feature type="region of interest" description="Disordered" evidence="1">
    <location>
        <begin position="58"/>
        <end position="111"/>
    </location>
</feature>